<dbReference type="InterPro" id="IPR050628">
    <property type="entry name" value="SNF2_RAD54_helicase_TF"/>
</dbReference>
<keyword evidence="26" id="KW-1185">Reference proteome</keyword>
<accession>A0A2V1AZY2</accession>
<proteinExistence type="inferred from homology"/>
<dbReference type="GO" id="GO:0016818">
    <property type="term" value="F:hydrolase activity, acting on acid anhydrides, in phosphorus-containing anhydrides"/>
    <property type="evidence" value="ECO:0007669"/>
    <property type="project" value="InterPro"/>
</dbReference>
<evidence type="ECO:0000256" key="19">
    <source>
        <dbReference type="SAM" id="Coils"/>
    </source>
</evidence>
<dbReference type="Gene3D" id="3.30.40.10">
    <property type="entry name" value="Zinc/RING finger domain, C3HC4 (zinc finger)"/>
    <property type="match status" value="1"/>
</dbReference>
<evidence type="ECO:0000256" key="1">
    <source>
        <dbReference type="ARBA" id="ARBA00004123"/>
    </source>
</evidence>
<comment type="similarity">
    <text evidence="2">Belongs to the SNF2/RAD54 helicase family.</text>
</comment>
<evidence type="ECO:0000256" key="2">
    <source>
        <dbReference type="ARBA" id="ARBA00007025"/>
    </source>
</evidence>
<protein>
    <recommendedName>
        <fullName evidence="5">DNA repair protein RAD5</fullName>
        <ecNumber evidence="4">2.3.1.48</ecNumber>
    </recommendedName>
</protein>
<dbReference type="PROSITE" id="PS50089">
    <property type="entry name" value="ZF_RING_2"/>
    <property type="match status" value="1"/>
</dbReference>
<dbReference type="InterPro" id="IPR049730">
    <property type="entry name" value="SNF2/RAD54-like_C"/>
</dbReference>
<evidence type="ECO:0000259" key="23">
    <source>
        <dbReference type="PROSITE" id="PS51194"/>
    </source>
</evidence>
<keyword evidence="12" id="KW-0862">Zinc</keyword>
<keyword evidence="8" id="KW-0227">DNA damage</keyword>
<dbReference type="Proteomes" id="UP000244309">
    <property type="component" value="Unassembled WGS sequence"/>
</dbReference>
<dbReference type="GO" id="GO:0004402">
    <property type="term" value="F:histone acetyltransferase activity"/>
    <property type="evidence" value="ECO:0007669"/>
    <property type="project" value="InterPro"/>
</dbReference>
<evidence type="ECO:0000256" key="10">
    <source>
        <dbReference type="ARBA" id="ARBA00022801"/>
    </source>
</evidence>
<dbReference type="InterPro" id="IPR001650">
    <property type="entry name" value="Helicase_C-like"/>
</dbReference>
<dbReference type="InterPro" id="IPR017907">
    <property type="entry name" value="Znf_RING_CS"/>
</dbReference>
<keyword evidence="6" id="KW-0479">Metal-binding</keyword>
<dbReference type="Gene3D" id="3.40.50.10810">
    <property type="entry name" value="Tandem AAA-ATPase domain"/>
    <property type="match status" value="1"/>
</dbReference>
<evidence type="ECO:0000256" key="6">
    <source>
        <dbReference type="ARBA" id="ARBA00022723"/>
    </source>
</evidence>
<reference evidence="25 26" key="1">
    <citation type="submission" date="2017-12" db="EMBL/GenBank/DDBJ databases">
        <title>Genome Sequence of a Multidrug-Resistant Candida haemulonii Isolate from a Patient with Chronic Leg Ulcers in Israel.</title>
        <authorList>
            <person name="Chow N.A."/>
            <person name="Gade L."/>
            <person name="Batra D."/>
            <person name="Rowe L.A."/>
            <person name="Ben-Ami R."/>
            <person name="Loparev V.N."/>
            <person name="Litvintseva A.P."/>
        </authorList>
    </citation>
    <scope>NUCLEOTIDE SEQUENCE [LARGE SCALE GENOMIC DNA]</scope>
    <source>
        <strain evidence="25 26">B11899</strain>
    </source>
</reference>
<dbReference type="SUPFAM" id="SSF52540">
    <property type="entry name" value="P-loop containing nucleoside triphosphate hydrolases"/>
    <property type="match status" value="2"/>
</dbReference>
<dbReference type="InterPro" id="IPR000330">
    <property type="entry name" value="SNF2_N"/>
</dbReference>
<evidence type="ECO:0000256" key="7">
    <source>
        <dbReference type="ARBA" id="ARBA00022741"/>
    </source>
</evidence>
<dbReference type="PROSITE" id="PS51192">
    <property type="entry name" value="HELICASE_ATP_BIND_1"/>
    <property type="match status" value="1"/>
</dbReference>
<evidence type="ECO:0000259" key="22">
    <source>
        <dbReference type="PROSITE" id="PS51192"/>
    </source>
</evidence>
<dbReference type="CDD" id="cd18008">
    <property type="entry name" value="DEXDc_SHPRH-like"/>
    <property type="match status" value="1"/>
</dbReference>
<evidence type="ECO:0000259" key="24">
    <source>
        <dbReference type="PROSITE" id="PS51726"/>
    </source>
</evidence>
<dbReference type="GO" id="GO:0005524">
    <property type="term" value="F:ATP binding"/>
    <property type="evidence" value="ECO:0007669"/>
    <property type="project" value="UniProtKB-KW"/>
</dbReference>
<gene>
    <name evidence="25" type="ORF">CXQ85_002678</name>
</gene>
<keyword evidence="7" id="KW-0547">Nucleotide-binding</keyword>
<evidence type="ECO:0000256" key="4">
    <source>
        <dbReference type="ARBA" id="ARBA00013184"/>
    </source>
</evidence>
<dbReference type="PANTHER" id="PTHR45626:SF22">
    <property type="entry name" value="DNA REPAIR PROTEIN RAD5"/>
    <property type="match status" value="1"/>
</dbReference>
<feature type="domain" description="RING-type" evidence="21">
    <location>
        <begin position="1204"/>
        <end position="1251"/>
    </location>
</feature>
<evidence type="ECO:0000256" key="5">
    <source>
        <dbReference type="ARBA" id="ARBA00013412"/>
    </source>
</evidence>
<comment type="subcellular location">
    <subcellularLocation>
        <location evidence="1">Nucleus</location>
    </subcellularLocation>
</comment>
<dbReference type="Pfam" id="PF00271">
    <property type="entry name" value="Helicase_C"/>
    <property type="match status" value="1"/>
</dbReference>
<evidence type="ECO:0000256" key="16">
    <source>
        <dbReference type="ARBA" id="ARBA00023242"/>
    </source>
</evidence>
<dbReference type="SUPFAM" id="SSF55729">
    <property type="entry name" value="Acyl-CoA N-acyltransferases (Nat)"/>
    <property type="match status" value="1"/>
</dbReference>
<evidence type="ECO:0000313" key="25">
    <source>
        <dbReference type="EMBL" id="PVH22953.1"/>
    </source>
</evidence>
<dbReference type="InterPro" id="IPR001841">
    <property type="entry name" value="Znf_RING"/>
</dbReference>
<keyword evidence="10" id="KW-0378">Hydrolase</keyword>
<feature type="domain" description="MYST-type HAT" evidence="24">
    <location>
        <begin position="32"/>
        <end position="335"/>
    </location>
</feature>
<dbReference type="Gene3D" id="1.10.10.10">
    <property type="entry name" value="Winged helix-like DNA-binding domain superfamily/Winged helix DNA-binding domain"/>
    <property type="match status" value="1"/>
</dbReference>
<dbReference type="InterPro" id="IPR038718">
    <property type="entry name" value="SNF2-like_sf"/>
</dbReference>
<evidence type="ECO:0000256" key="14">
    <source>
        <dbReference type="ARBA" id="ARBA00022990"/>
    </source>
</evidence>
<dbReference type="OrthoDB" id="2801544at2759"/>
<feature type="active site" description="Proton donor/acceptor" evidence="17">
    <location>
        <position position="256"/>
    </location>
</feature>
<dbReference type="PROSITE" id="PS51194">
    <property type="entry name" value="HELICASE_CTER"/>
    <property type="match status" value="1"/>
</dbReference>
<dbReference type="GO" id="GO:0006281">
    <property type="term" value="P:DNA repair"/>
    <property type="evidence" value="ECO:0007669"/>
    <property type="project" value="UniProtKB-KW"/>
</dbReference>
<dbReference type="Gene3D" id="3.40.50.300">
    <property type="entry name" value="P-loop containing nucleotide triphosphate hydrolases"/>
    <property type="match status" value="2"/>
</dbReference>
<dbReference type="SMART" id="SM00910">
    <property type="entry name" value="HIRAN"/>
    <property type="match status" value="1"/>
</dbReference>
<dbReference type="InterPro" id="IPR013083">
    <property type="entry name" value="Znf_RING/FYVE/PHD"/>
</dbReference>
<dbReference type="VEuPathDB" id="FungiDB:CXQ85_002678"/>
<dbReference type="GO" id="GO:0008270">
    <property type="term" value="F:zinc ion binding"/>
    <property type="evidence" value="ECO:0007669"/>
    <property type="project" value="UniProtKB-KW"/>
</dbReference>
<dbReference type="CDD" id="cd23131">
    <property type="entry name" value="RING-HC_RAD5"/>
    <property type="match status" value="1"/>
</dbReference>
<comment type="similarity">
    <text evidence="3">Belongs to the MYST (SAS/MOZ) family.</text>
</comment>
<keyword evidence="16" id="KW-0539">Nucleus</keyword>
<dbReference type="InterPro" id="IPR014905">
    <property type="entry name" value="HIRAN"/>
</dbReference>
<dbReference type="GO" id="GO:0005634">
    <property type="term" value="C:nucleus"/>
    <property type="evidence" value="ECO:0007669"/>
    <property type="project" value="UniProtKB-SubCell"/>
</dbReference>
<comment type="caution">
    <text evidence="25">The sequence shown here is derived from an EMBL/GenBank/DDBJ whole genome shotgun (WGS) entry which is preliminary data.</text>
</comment>
<dbReference type="InterPro" id="IPR027417">
    <property type="entry name" value="P-loop_NTPase"/>
</dbReference>
<dbReference type="Pfam" id="PF08797">
    <property type="entry name" value="HIRAN"/>
    <property type="match status" value="1"/>
</dbReference>
<feature type="region of interest" description="Disordered" evidence="20">
    <location>
        <begin position="365"/>
        <end position="409"/>
    </location>
</feature>
<dbReference type="SMART" id="SM00184">
    <property type="entry name" value="RING"/>
    <property type="match status" value="1"/>
</dbReference>
<dbReference type="RefSeq" id="XP_025343893.1">
    <property type="nucleotide sequence ID" value="XM_025486343.1"/>
</dbReference>
<dbReference type="Gene3D" id="3.40.630.30">
    <property type="match status" value="1"/>
</dbReference>
<dbReference type="GeneID" id="37008009"/>
<feature type="region of interest" description="Disordered" evidence="20">
    <location>
        <begin position="1"/>
        <end position="30"/>
    </location>
</feature>
<name>A0A2V1AZY2_9ASCO</name>
<evidence type="ECO:0000256" key="17">
    <source>
        <dbReference type="PIRSR" id="PIRSR602717-51"/>
    </source>
</evidence>
<evidence type="ECO:0000259" key="21">
    <source>
        <dbReference type="PROSITE" id="PS50089"/>
    </source>
</evidence>
<keyword evidence="19" id="KW-0175">Coiled coil</keyword>
<dbReference type="PROSITE" id="PS51726">
    <property type="entry name" value="MYST_HAT"/>
    <property type="match status" value="1"/>
</dbReference>
<keyword evidence="9 18" id="KW-0863">Zinc-finger</keyword>
<dbReference type="Gene3D" id="3.30.60.60">
    <property type="entry name" value="N-acetyl transferase-like"/>
    <property type="match status" value="1"/>
</dbReference>
<keyword evidence="11" id="KW-0347">Helicase</keyword>
<dbReference type="Pfam" id="PF13639">
    <property type="entry name" value="zf-RING_2"/>
    <property type="match status" value="1"/>
</dbReference>
<dbReference type="GO" id="GO:0003676">
    <property type="term" value="F:nucleic acid binding"/>
    <property type="evidence" value="ECO:0007669"/>
    <property type="project" value="InterPro"/>
</dbReference>
<evidence type="ECO:0000256" key="15">
    <source>
        <dbReference type="ARBA" id="ARBA00023204"/>
    </source>
</evidence>
<evidence type="ECO:0000256" key="18">
    <source>
        <dbReference type="PROSITE-ProRule" id="PRU00175"/>
    </source>
</evidence>
<dbReference type="InterPro" id="IPR016181">
    <property type="entry name" value="Acyl_CoA_acyltransferase"/>
</dbReference>
<evidence type="ECO:0000256" key="11">
    <source>
        <dbReference type="ARBA" id="ARBA00022806"/>
    </source>
</evidence>
<evidence type="ECO:0000256" key="8">
    <source>
        <dbReference type="ARBA" id="ARBA00022763"/>
    </source>
</evidence>
<evidence type="ECO:0000256" key="13">
    <source>
        <dbReference type="ARBA" id="ARBA00022840"/>
    </source>
</evidence>
<dbReference type="CDD" id="cd18793">
    <property type="entry name" value="SF2_C_SNF"/>
    <property type="match status" value="1"/>
</dbReference>
<dbReference type="PROSITE" id="PS00518">
    <property type="entry name" value="ZF_RING_1"/>
    <property type="match status" value="1"/>
</dbReference>
<dbReference type="STRING" id="45357.A0A2V1AZY2"/>
<evidence type="ECO:0000256" key="3">
    <source>
        <dbReference type="ARBA" id="ARBA00010107"/>
    </source>
</evidence>
<evidence type="ECO:0000256" key="12">
    <source>
        <dbReference type="ARBA" id="ARBA00022833"/>
    </source>
</evidence>
<keyword evidence="14" id="KW-0007">Acetylation</keyword>
<keyword evidence="15" id="KW-0234">DNA repair</keyword>
<dbReference type="InterPro" id="IPR036388">
    <property type="entry name" value="WH-like_DNA-bd_sf"/>
</dbReference>
<dbReference type="EC" id="2.3.1.48" evidence="4"/>
<evidence type="ECO:0000313" key="26">
    <source>
        <dbReference type="Proteomes" id="UP000244309"/>
    </source>
</evidence>
<dbReference type="GO" id="GO:0008094">
    <property type="term" value="F:ATP-dependent activity, acting on DNA"/>
    <property type="evidence" value="ECO:0007669"/>
    <property type="project" value="TreeGrafter"/>
</dbReference>
<dbReference type="InterPro" id="IPR002717">
    <property type="entry name" value="HAT_MYST-type"/>
</dbReference>
<feature type="region of interest" description="Disordered" evidence="20">
    <location>
        <begin position="326"/>
        <end position="349"/>
    </location>
</feature>
<feature type="domain" description="Helicase ATP-binding" evidence="22">
    <location>
        <begin position="844"/>
        <end position="1036"/>
    </location>
</feature>
<dbReference type="PANTHER" id="PTHR45626">
    <property type="entry name" value="TRANSCRIPTION TERMINATION FACTOR 2-RELATED"/>
    <property type="match status" value="1"/>
</dbReference>
<dbReference type="GO" id="GO:0006355">
    <property type="term" value="P:regulation of DNA-templated transcription"/>
    <property type="evidence" value="ECO:0007669"/>
    <property type="project" value="InterPro"/>
</dbReference>
<dbReference type="Pfam" id="PF00176">
    <property type="entry name" value="SNF2-rel_dom"/>
    <property type="match status" value="1"/>
</dbReference>
<feature type="coiled-coil region" evidence="19">
    <location>
        <begin position="474"/>
        <end position="505"/>
    </location>
</feature>
<dbReference type="SUPFAM" id="SSF57850">
    <property type="entry name" value="RING/U-box"/>
    <property type="match status" value="1"/>
</dbReference>
<evidence type="ECO:0000256" key="20">
    <source>
        <dbReference type="SAM" id="MobiDB-lite"/>
    </source>
</evidence>
<dbReference type="SMART" id="SM00487">
    <property type="entry name" value="DEXDc"/>
    <property type="match status" value="1"/>
</dbReference>
<dbReference type="Pfam" id="PF01853">
    <property type="entry name" value="MOZ_SAS"/>
    <property type="match status" value="1"/>
</dbReference>
<evidence type="ECO:0000256" key="9">
    <source>
        <dbReference type="ARBA" id="ARBA00022771"/>
    </source>
</evidence>
<sequence length="1480" mass="169833">MASLDGSLPNPNPPPKPSRTSNSKKSDEYGVLSAPNIGSVVLGEYEFETWYGNGAYFNSSGDSELGIDSMKGGSSSRKKTPQAPSDSSIWLDQLFVCEHCFKYSTDGHKMTLHRTLCPLKKPFPPLGRLVYSDTKAPYLIKHVRGYTHELFCQNLSLFGKLFLDDKSVYYNVDCFDFYILYGFDPSDEDITGSVLRKYFKPMGFFSREVNSWEADNNLACICVFPPYQRLHLGQLLIEFSYALAQVTPNMARSGPEFPLSPYGKVSYLRFWSKKLASLITTDLAHKDTVTLRELGNATGFRKEDTLLALEYMGILEEDQDETVYVSTSKVEEWSPPATDHTEDAPDSLFVQEDEDEDVIEVVEEVHSNGKSQEPVRTSQMSSSPQQSFGTSQHPAEENSTLISSQDSNGSDARLSQIGFDLFRSQLISIIGDASSKALQYLYKKYFNRPNYIQLATNEYFNGLDIGADDADPKTAEVKEESEERKEEIKQLYERMRSQAKQDQEIAKATSWQRYIGTLHLEAWATRPYLRALTYKQRLVVKRLIPSKIKKSSKVQAKFGDSAVIRLYTDGTDNREIGRLPEDVTRILSPLIDLDLAHFEATVMMETNKRISIGDPFYISIRCFLNNNTFVNHDKYVGSEDVEDSSPAKKRKVNQGVGFNYSQETDAEAALRLKQKSISRLFEKLQITPFDENAPAVDELVVLDDEPSNEIDTQQENSSVDELSLDQLKDFYTANQHSEYLNDLPETTSPPEENFKLELRPYQKHGLSWMLAREKEIDTLERLSTTDGEVLSTQKRQAIRQEDGVVNPLWSKFKWPSDPNTSDSGETEEYFYANLYNGEMSRDKPMMKSFMKGGILADEMGLGKTISILSLVHSVPYDSSALNFEPPRYASKTTLVVVPMSLLSQWKSEFDRSNNNKNHRCFVYYGDSVQADFSQTLCGRTKNIPVVVLTTYGTVQNEWTRFNKMRDENGKLPKMGLFSVEYFRIVLDEGHTIRNRTTKTAKSAHELESRRKWVLTGTPVINRLDDIFSIVKFLKLEPWSNFSYWKTFVTLPFEQKKFNQTLDVVKSILQPIFLRRTKNMKSKDGQPLISLPDKEVIVQELEFSKREQLYYDFFKTRAFQSFKEGMKSGDLLKKYTQILTHILRLRQICCHADLVSGSDELDETWAQELAEFEKPFLTERFENDTKLKQVMYSLYKRIDLPNSECSICTQSPINVGEMVVTECGHNFCFHCLKEHIDFQSNNGNDPLCPDCRGPISIYRLFKVRNKETDKKEVRFHTNEDVDDPSSKYDFQLYHYDPNKTSSKIEALIEHLIALKDQAPGEQVVVFSQFSSYLDLIENELKIMSNNGTEFEVYKFDGRLNLNDREKILQSFTAERKMNGKVVVLLLSLKAGGVGLNLTCANRAFMMDPWWSPSVEDQAIDRIHRIGQAQNVKVVRFIVKNSIETKMLRIQERKRMMGEAVEVEEEERRKQRIEEIKLLFEE</sequence>
<dbReference type="EMBL" id="PKFO01000010">
    <property type="protein sequence ID" value="PVH22953.1"/>
    <property type="molecule type" value="Genomic_DNA"/>
</dbReference>
<feature type="domain" description="Helicase C-terminal" evidence="23">
    <location>
        <begin position="1305"/>
        <end position="1480"/>
    </location>
</feature>
<organism evidence="25 26">
    <name type="scientific">Candidozyma haemuli</name>
    <dbReference type="NCBI Taxonomy" id="45357"/>
    <lineage>
        <taxon>Eukaryota</taxon>
        <taxon>Fungi</taxon>
        <taxon>Dikarya</taxon>
        <taxon>Ascomycota</taxon>
        <taxon>Saccharomycotina</taxon>
        <taxon>Pichiomycetes</taxon>
        <taxon>Metschnikowiaceae</taxon>
        <taxon>Candidozyma</taxon>
    </lineage>
</organism>
<dbReference type="GO" id="GO:0004386">
    <property type="term" value="F:helicase activity"/>
    <property type="evidence" value="ECO:0007669"/>
    <property type="project" value="UniProtKB-KW"/>
</dbReference>
<dbReference type="SMART" id="SM00490">
    <property type="entry name" value="HELICc"/>
    <property type="match status" value="1"/>
</dbReference>
<feature type="compositionally biased region" description="Polar residues" evidence="20">
    <location>
        <begin position="368"/>
        <end position="409"/>
    </location>
</feature>
<dbReference type="InterPro" id="IPR014001">
    <property type="entry name" value="Helicase_ATP-bd"/>
</dbReference>
<keyword evidence="13" id="KW-0067">ATP-binding</keyword>